<keyword evidence="3" id="KW-1185">Reference proteome</keyword>
<protein>
    <recommendedName>
        <fullName evidence="4">Cupin domain protein</fullName>
    </recommendedName>
</protein>
<sequence>MGGAQPRSRRPEPPGGHALGRPRRLGATGFLLAPTDGFRSPSHFHNVSYRGVVIRGLLHGDHPTAGDMWMPAGSLWTQPRGAGEPCVFYVRMDGRFDIVSTKPVQ</sequence>
<name>A0A518BDC8_9BACT</name>
<reference evidence="2 3" key="1">
    <citation type="submission" date="2019-02" db="EMBL/GenBank/DDBJ databases">
        <title>Deep-cultivation of Planctomycetes and their phenomic and genomic characterization uncovers novel biology.</title>
        <authorList>
            <person name="Wiegand S."/>
            <person name="Jogler M."/>
            <person name="Boedeker C."/>
            <person name="Pinto D."/>
            <person name="Vollmers J."/>
            <person name="Rivas-Marin E."/>
            <person name="Kohn T."/>
            <person name="Peeters S.H."/>
            <person name="Heuer A."/>
            <person name="Rast P."/>
            <person name="Oberbeckmann S."/>
            <person name="Bunk B."/>
            <person name="Jeske O."/>
            <person name="Meyerdierks A."/>
            <person name="Storesund J.E."/>
            <person name="Kallscheuer N."/>
            <person name="Luecker S."/>
            <person name="Lage O.M."/>
            <person name="Pohl T."/>
            <person name="Merkel B.J."/>
            <person name="Hornburger P."/>
            <person name="Mueller R.-W."/>
            <person name="Bruemmer F."/>
            <person name="Labrenz M."/>
            <person name="Spormann A.M."/>
            <person name="Op den Camp H."/>
            <person name="Overmann J."/>
            <person name="Amann R."/>
            <person name="Jetten M.S.M."/>
            <person name="Mascher T."/>
            <person name="Medema M.H."/>
            <person name="Devos D.P."/>
            <person name="Kaster A.-K."/>
            <person name="Ovreas L."/>
            <person name="Rohde M."/>
            <person name="Galperin M.Y."/>
            <person name="Jogler C."/>
        </authorList>
    </citation>
    <scope>NUCLEOTIDE SEQUENCE [LARGE SCALE GENOMIC DNA]</scope>
    <source>
        <strain evidence="2 3">Pla133</strain>
    </source>
</reference>
<dbReference type="Proteomes" id="UP000316921">
    <property type="component" value="Chromosome"/>
</dbReference>
<dbReference type="EMBL" id="CP036287">
    <property type="protein sequence ID" value="QDU64991.1"/>
    <property type="molecule type" value="Genomic_DNA"/>
</dbReference>
<gene>
    <name evidence="2" type="ORF">Pla133_00530</name>
</gene>
<dbReference type="AlphaFoldDB" id="A0A518BDC8"/>
<dbReference type="InterPro" id="IPR028013">
    <property type="entry name" value="DUF4437"/>
</dbReference>
<evidence type="ECO:0000256" key="1">
    <source>
        <dbReference type="SAM" id="MobiDB-lite"/>
    </source>
</evidence>
<evidence type="ECO:0000313" key="2">
    <source>
        <dbReference type="EMBL" id="QDU64991.1"/>
    </source>
</evidence>
<feature type="region of interest" description="Disordered" evidence="1">
    <location>
        <begin position="1"/>
        <end position="26"/>
    </location>
</feature>
<accession>A0A518BDC8</accession>
<proteinExistence type="predicted"/>
<evidence type="ECO:0008006" key="4">
    <source>
        <dbReference type="Google" id="ProtNLM"/>
    </source>
</evidence>
<dbReference type="KEGG" id="pbap:Pla133_00530"/>
<organism evidence="2 3">
    <name type="scientific">Engelhardtia mirabilis</name>
    <dbReference type="NCBI Taxonomy" id="2528011"/>
    <lineage>
        <taxon>Bacteria</taxon>
        <taxon>Pseudomonadati</taxon>
        <taxon>Planctomycetota</taxon>
        <taxon>Planctomycetia</taxon>
        <taxon>Planctomycetia incertae sedis</taxon>
        <taxon>Engelhardtia</taxon>
    </lineage>
</organism>
<dbReference type="Pfam" id="PF14499">
    <property type="entry name" value="DUF4437"/>
    <property type="match status" value="1"/>
</dbReference>
<evidence type="ECO:0000313" key="3">
    <source>
        <dbReference type="Proteomes" id="UP000316921"/>
    </source>
</evidence>